<dbReference type="KEGG" id="skr:BRX40_03750"/>
<gene>
    <name evidence="1" type="ORF">BRX40_03750</name>
    <name evidence="2" type="ORF">CA257_02260</name>
</gene>
<evidence type="ECO:0000313" key="3">
    <source>
        <dbReference type="Proteomes" id="UP000185161"/>
    </source>
</evidence>
<proteinExistence type="predicted"/>
<dbReference type="Proteomes" id="UP000286681">
    <property type="component" value="Unassembled WGS sequence"/>
</dbReference>
<dbReference type="RefSeq" id="WP_075150709.1">
    <property type="nucleotide sequence ID" value="NZ_QQXR01000001.1"/>
</dbReference>
<dbReference type="EMBL" id="CP018820">
    <property type="protein sequence ID" value="APR51666.1"/>
    <property type="molecule type" value="Genomic_DNA"/>
</dbReference>
<dbReference type="STRING" id="93064.BRX40_03750"/>
<evidence type="ECO:0000313" key="4">
    <source>
        <dbReference type="Proteomes" id="UP000286681"/>
    </source>
</evidence>
<reference evidence="3" key="2">
    <citation type="submission" date="2016-12" db="EMBL/GenBank/DDBJ databases">
        <title>Whole genome sequencing of Sphingomonas sp. ABOJV.</title>
        <authorList>
            <person name="Conlan S."/>
            <person name="Thomas P.J."/>
            <person name="Mullikin J."/>
            <person name="Palmore T.N."/>
            <person name="Frank K.M."/>
            <person name="Segre J.A."/>
        </authorList>
    </citation>
    <scope>NUCLEOTIDE SEQUENCE [LARGE SCALE GENOMIC DNA]</scope>
    <source>
        <strain evidence="3">ABOJV</strain>
    </source>
</reference>
<sequence length="235" mass="24095">MTGIGIGALGAAGVVVAPALLAQTAPQQQRLAVTKRAASIGSIGTFTPAAADPKLAAVLARTGLGGNGFRFTPADSARATSRSVTVAVRARTARPAAALADRGAAAPAAVTLQPIAYNLGMSVGWKRFAVSGDLSKLDLAGQPGSREAVDVGISYTGKRASGRIKAGAERPLDGAPRLIAADPSYSIDVGGSYSLSRNFDLTAGVRYKSEENRLPQLTDNRRDSQSVYVGTAIRF</sequence>
<evidence type="ECO:0000313" key="2">
    <source>
        <dbReference type="EMBL" id="RSV08303.1"/>
    </source>
</evidence>
<reference evidence="2 4" key="3">
    <citation type="submission" date="2018-07" db="EMBL/GenBank/DDBJ databases">
        <title>Genomic and Epidemiologic Investigation of an Indolent Hospital Outbreak.</title>
        <authorList>
            <person name="Johnson R.C."/>
            <person name="Deming C."/>
            <person name="Conlan S."/>
            <person name="Zellmer C.J."/>
            <person name="Michelin A.V."/>
            <person name="Lee-Lin S."/>
            <person name="Thomas P.J."/>
            <person name="Park M."/>
            <person name="Weingarten R.A."/>
            <person name="Less J."/>
            <person name="Dekker J.P."/>
            <person name="Frank K.M."/>
            <person name="Musser K.A."/>
            <person name="Mcquiston J.R."/>
            <person name="Henderson D.K."/>
            <person name="Lau A.F."/>
            <person name="Palmore T.N."/>
            <person name="Segre J.A."/>
        </authorList>
    </citation>
    <scope>NUCLEOTIDE SEQUENCE [LARGE SCALE GENOMIC DNA]</scope>
    <source>
        <strain evidence="2 4">SK-NIH.Env10_0317</strain>
    </source>
</reference>
<dbReference type="AlphaFoldDB" id="A0A1L6J769"/>
<organism evidence="1 3">
    <name type="scientific">Sphingomonas koreensis</name>
    <dbReference type="NCBI Taxonomy" id="93064"/>
    <lineage>
        <taxon>Bacteria</taxon>
        <taxon>Pseudomonadati</taxon>
        <taxon>Pseudomonadota</taxon>
        <taxon>Alphaproteobacteria</taxon>
        <taxon>Sphingomonadales</taxon>
        <taxon>Sphingomonadaceae</taxon>
        <taxon>Sphingomonas</taxon>
    </lineage>
</organism>
<evidence type="ECO:0000313" key="1">
    <source>
        <dbReference type="EMBL" id="APR51666.1"/>
    </source>
</evidence>
<keyword evidence="3" id="KW-1185">Reference proteome</keyword>
<reference evidence="1" key="1">
    <citation type="submission" date="2016-12" db="EMBL/GenBank/DDBJ databases">
        <title>Whole genome sequencing of Sphingomonas koreensis.</title>
        <authorList>
            <person name="Conlan S."/>
            <person name="Thomas P.J."/>
            <person name="Mullikin J."/>
            <person name="Palmore T.N."/>
            <person name="Frank K.M."/>
            <person name="Segre J.A."/>
        </authorList>
    </citation>
    <scope>NUCLEOTIDE SEQUENCE</scope>
    <source>
        <strain evidence="1">ABOJV</strain>
    </source>
</reference>
<protein>
    <recommendedName>
        <fullName evidence="5">Porin domain-containing protein</fullName>
    </recommendedName>
</protein>
<dbReference type="OrthoDB" id="8479273at2"/>
<evidence type="ECO:0008006" key="5">
    <source>
        <dbReference type="Google" id="ProtNLM"/>
    </source>
</evidence>
<accession>A0A1L6J769</accession>
<name>A0A1L6J769_9SPHN</name>
<dbReference type="Proteomes" id="UP000185161">
    <property type="component" value="Chromosome"/>
</dbReference>
<dbReference type="EMBL" id="QQWO01000001">
    <property type="protein sequence ID" value="RSV08303.1"/>
    <property type="molecule type" value="Genomic_DNA"/>
</dbReference>